<dbReference type="GeneID" id="99867441"/>
<evidence type="ECO:0008006" key="4">
    <source>
        <dbReference type="Google" id="ProtNLM"/>
    </source>
</evidence>
<name>A0ABM7N2V2_ERWRD</name>
<proteinExistence type="predicted"/>
<feature type="compositionally biased region" description="Basic and acidic residues" evidence="1">
    <location>
        <begin position="37"/>
        <end position="54"/>
    </location>
</feature>
<evidence type="ECO:0000313" key="2">
    <source>
        <dbReference type="EMBL" id="BCQ35811.1"/>
    </source>
</evidence>
<reference evidence="2 3" key="1">
    <citation type="submission" date="2021-01" db="EMBL/GenBank/DDBJ databases">
        <title>Complete genome sequence of Erwinia rhapontici MAFF 311153.</title>
        <authorList>
            <person name="Morohoshi T."/>
            <person name="Someya N."/>
        </authorList>
    </citation>
    <scope>NUCLEOTIDE SEQUENCE [LARGE SCALE GENOMIC DNA]</scope>
    <source>
        <strain evidence="2 3">MAFF 311153</strain>
    </source>
</reference>
<gene>
    <name evidence="2" type="ORF">ERHA53_31540</name>
</gene>
<sequence length="54" mass="5902">MRNKNAVKENQARRRLLRFSLLTLGGAGLEGSTQHFAGKEEGEESDKKVAVMAA</sequence>
<organism evidence="2 3">
    <name type="scientific">Erwinia rhapontici</name>
    <name type="common">Pectobacterium rhapontici</name>
    <dbReference type="NCBI Taxonomy" id="55212"/>
    <lineage>
        <taxon>Bacteria</taxon>
        <taxon>Pseudomonadati</taxon>
        <taxon>Pseudomonadota</taxon>
        <taxon>Gammaproteobacteria</taxon>
        <taxon>Enterobacterales</taxon>
        <taxon>Erwiniaceae</taxon>
        <taxon>Erwinia</taxon>
    </lineage>
</organism>
<protein>
    <recommendedName>
        <fullName evidence="4">Secreted protein</fullName>
    </recommendedName>
</protein>
<accession>A0ABM7N2V2</accession>
<evidence type="ECO:0000313" key="3">
    <source>
        <dbReference type="Proteomes" id="UP000677515"/>
    </source>
</evidence>
<keyword evidence="3" id="KW-1185">Reference proteome</keyword>
<feature type="region of interest" description="Disordered" evidence="1">
    <location>
        <begin position="30"/>
        <end position="54"/>
    </location>
</feature>
<evidence type="ECO:0000256" key="1">
    <source>
        <dbReference type="SAM" id="MobiDB-lite"/>
    </source>
</evidence>
<dbReference type="EMBL" id="AP024329">
    <property type="protein sequence ID" value="BCQ35811.1"/>
    <property type="molecule type" value="Genomic_DNA"/>
</dbReference>
<dbReference type="RefSeq" id="WP_159336293.1">
    <property type="nucleotide sequence ID" value="NZ_AP024329.1"/>
</dbReference>
<dbReference type="Proteomes" id="UP000677515">
    <property type="component" value="Chromosome"/>
</dbReference>